<accession>A0A8H5Z3R8</accession>
<name>A0A8H5Z3R8_9HYPO</name>
<reference evidence="1 2" key="1">
    <citation type="submission" date="2020-05" db="EMBL/GenBank/DDBJ databases">
        <title>Identification and distribution of gene clusters putatively required for synthesis of sphingolipid metabolism inhibitors in phylogenetically diverse species of the filamentous fungus Fusarium.</title>
        <authorList>
            <person name="Kim H.-S."/>
            <person name="Busman M."/>
            <person name="Brown D.W."/>
            <person name="Divon H."/>
            <person name="Uhlig S."/>
            <person name="Proctor R.H."/>
        </authorList>
    </citation>
    <scope>NUCLEOTIDE SEQUENCE [LARGE SCALE GENOMIC DNA]</scope>
    <source>
        <strain evidence="1 2">NRRL 66235</strain>
    </source>
</reference>
<evidence type="ECO:0000313" key="1">
    <source>
        <dbReference type="EMBL" id="KAF5723693.1"/>
    </source>
</evidence>
<dbReference type="EMBL" id="JAAOAN010000059">
    <property type="protein sequence ID" value="KAF5723693.1"/>
    <property type="molecule type" value="Genomic_DNA"/>
</dbReference>
<comment type="caution">
    <text evidence="1">The sequence shown here is derived from an EMBL/GenBank/DDBJ whole genome shotgun (WGS) entry which is preliminary data.</text>
</comment>
<sequence length="135" mass="14276">MATPSSGAGQVTPRDDRRAVRIRANCTTTIQLPDVSSRHVTVQAGTNGYLGQAALSLVPRGVVELGASHSQLSIQKPNVGHTTSIGTLANQRASDPAGKAIRFMWDGVQANLDVLFSLGLKSQIFQSILNDPAKK</sequence>
<dbReference type="AlphaFoldDB" id="A0A8H5Z3R8"/>
<dbReference type="Proteomes" id="UP000544331">
    <property type="component" value="Unassembled WGS sequence"/>
</dbReference>
<proteinExistence type="predicted"/>
<organism evidence="1 2">
    <name type="scientific">Fusarium mundagurra</name>
    <dbReference type="NCBI Taxonomy" id="1567541"/>
    <lineage>
        <taxon>Eukaryota</taxon>
        <taxon>Fungi</taxon>
        <taxon>Dikarya</taxon>
        <taxon>Ascomycota</taxon>
        <taxon>Pezizomycotina</taxon>
        <taxon>Sordariomycetes</taxon>
        <taxon>Hypocreomycetidae</taxon>
        <taxon>Hypocreales</taxon>
        <taxon>Nectriaceae</taxon>
        <taxon>Fusarium</taxon>
        <taxon>Fusarium fujikuroi species complex</taxon>
    </lineage>
</organism>
<keyword evidence="2" id="KW-1185">Reference proteome</keyword>
<evidence type="ECO:0000313" key="2">
    <source>
        <dbReference type="Proteomes" id="UP000544331"/>
    </source>
</evidence>
<gene>
    <name evidence="1" type="ORF">FMUND_1627</name>
</gene>
<protein>
    <submittedName>
        <fullName evidence="1">Uncharacterized protein</fullName>
    </submittedName>
</protein>
<dbReference type="OrthoDB" id="4997951at2759"/>